<dbReference type="InterPro" id="IPR005135">
    <property type="entry name" value="Endo/exonuclease/phosphatase"/>
</dbReference>
<dbReference type="InterPro" id="IPR026960">
    <property type="entry name" value="RVT-Znf"/>
</dbReference>
<protein>
    <submittedName>
        <fullName evidence="5">OLC1v1006407C1</fullName>
    </submittedName>
</protein>
<evidence type="ECO:0000313" key="5">
    <source>
        <dbReference type="EMBL" id="CAI9107119.1"/>
    </source>
</evidence>
<sequence length="864" mass="97598">MTNGMSTISMTLSKAASPERGSPTKDSPMKGNQKKKKHSGVHERFPCKQREQMIWRPISTSKPKGAPVEDNISGSVSAEPMDLVHEEQITPAVPQTVVDQGSTINLPSINKTNAHSVNFHKKMIGRPNRKWKRSSSKSSSVGFLSSCHFSAGGKRKSLEVDHTHTHITQPYKRRLLISQSSQGLEAFGTAKTTVSGRLVKNYKPSILFMMESKASKVNVLAWQQSSIFNNSVVIDPVGLSGGLCLFWVDGVQLSVLYQNANIIVTKVKETTVLEWLAIFLYSPPSQQDRAAFWSHLNGIIQGFRHPSILLGDFNQILDQEDKFGGRPVRPQDTRNIQQLLSSNDLEELKHLGYWYTWTNKKQGHEAIFERLDRAFINKQWLTTFNKAIIRNLPIISSDHGLILVGLWVQEPAQLRSLLLSHFSNIYMSVDSSSLNSQSSSFLTCLLANNHTKRKVISGKDIPISANWIPDTQNPIGVHSISAMSNLTVDRFIHPNGQWKIQALRNFFPDHIISHITGIFIDPARLHQEDKLHWTLTDHGTYTVKSGYQLAINALLPQPVPSPATQNAEKLAWKRLWNSRVQPKHKFLFWRAILNALSTRSELCKRGVQVNPLCPRCGWQEEDSLHLFFKCEASRDIWALAFPQFGSIFNSTYDSLHQWFIQWTQSHPAKEEVDLFLIISWRIWLERNDKIWRNQSHDPAVSWRLIQNEVTLHKQSLGSLIVGRPSPNIQSSLPQRGPTDSLVIFDDPFSHQTRKAVGAWKILSHHGMVMQIKVVDLSMLSPFQAQAMTCLLALKEALHLGITRLQVYTDCEALTGDLRSALLPSEAQGVVSLLVTSISLFRSCSLIKVSRQDVVEVHNLAFHRM</sequence>
<accession>A0AAV1DH01</accession>
<evidence type="ECO:0000259" key="4">
    <source>
        <dbReference type="Pfam" id="PF13966"/>
    </source>
</evidence>
<dbReference type="Proteomes" id="UP001161247">
    <property type="component" value="Chromosome 5"/>
</dbReference>
<evidence type="ECO:0000256" key="1">
    <source>
        <dbReference type="SAM" id="MobiDB-lite"/>
    </source>
</evidence>
<evidence type="ECO:0000259" key="3">
    <source>
        <dbReference type="Pfam" id="PF13456"/>
    </source>
</evidence>
<feature type="domain" description="Reverse transcriptase zinc-binding" evidence="4">
    <location>
        <begin position="566"/>
        <end position="637"/>
    </location>
</feature>
<dbReference type="CDD" id="cd06222">
    <property type="entry name" value="RNase_H_like"/>
    <property type="match status" value="1"/>
</dbReference>
<dbReference type="Pfam" id="PF13456">
    <property type="entry name" value="RVT_3"/>
    <property type="match status" value="1"/>
</dbReference>
<dbReference type="Pfam" id="PF03372">
    <property type="entry name" value="Exo_endo_phos"/>
    <property type="match status" value="1"/>
</dbReference>
<dbReference type="Pfam" id="PF13966">
    <property type="entry name" value="zf-RVT"/>
    <property type="match status" value="1"/>
</dbReference>
<dbReference type="PANTHER" id="PTHR33710">
    <property type="entry name" value="BNAC02G09200D PROTEIN"/>
    <property type="match status" value="1"/>
</dbReference>
<gene>
    <name evidence="5" type="ORF">OLC1_LOCUS15506</name>
</gene>
<dbReference type="InterPro" id="IPR036691">
    <property type="entry name" value="Endo/exonu/phosph_ase_sf"/>
</dbReference>
<reference evidence="5" key="1">
    <citation type="submission" date="2023-03" db="EMBL/GenBank/DDBJ databases">
        <authorList>
            <person name="Julca I."/>
        </authorList>
    </citation>
    <scope>NUCLEOTIDE SEQUENCE</scope>
</reference>
<name>A0AAV1DH01_OLDCO</name>
<dbReference type="PANTHER" id="PTHR33710:SF71">
    <property type="entry name" value="ENDONUCLEASE_EXONUCLEASE_PHOSPHATASE DOMAIN-CONTAINING PROTEIN"/>
    <property type="match status" value="1"/>
</dbReference>
<evidence type="ECO:0000313" key="6">
    <source>
        <dbReference type="Proteomes" id="UP001161247"/>
    </source>
</evidence>
<dbReference type="AlphaFoldDB" id="A0AAV1DH01"/>
<feature type="domain" description="RNase H type-1" evidence="3">
    <location>
        <begin position="748"/>
        <end position="860"/>
    </location>
</feature>
<feature type="domain" description="Endonuclease/exonuclease/phosphatase" evidence="2">
    <location>
        <begin position="197"/>
        <end position="399"/>
    </location>
</feature>
<proteinExistence type="predicted"/>
<feature type="region of interest" description="Disordered" evidence="1">
    <location>
        <begin position="1"/>
        <end position="44"/>
    </location>
</feature>
<dbReference type="GO" id="GO:0003676">
    <property type="term" value="F:nucleic acid binding"/>
    <property type="evidence" value="ECO:0007669"/>
    <property type="project" value="InterPro"/>
</dbReference>
<dbReference type="InterPro" id="IPR002156">
    <property type="entry name" value="RNaseH_domain"/>
</dbReference>
<dbReference type="SUPFAM" id="SSF56219">
    <property type="entry name" value="DNase I-like"/>
    <property type="match status" value="1"/>
</dbReference>
<dbReference type="GO" id="GO:0004523">
    <property type="term" value="F:RNA-DNA hybrid ribonuclease activity"/>
    <property type="evidence" value="ECO:0007669"/>
    <property type="project" value="InterPro"/>
</dbReference>
<dbReference type="InterPro" id="IPR044730">
    <property type="entry name" value="RNase_H-like_dom_plant"/>
</dbReference>
<evidence type="ECO:0000259" key="2">
    <source>
        <dbReference type="Pfam" id="PF03372"/>
    </source>
</evidence>
<keyword evidence="6" id="KW-1185">Reference proteome</keyword>
<feature type="compositionally biased region" description="Polar residues" evidence="1">
    <location>
        <begin position="1"/>
        <end position="14"/>
    </location>
</feature>
<dbReference type="EMBL" id="OX459122">
    <property type="protein sequence ID" value="CAI9107119.1"/>
    <property type="molecule type" value="Genomic_DNA"/>
</dbReference>
<dbReference type="Gene3D" id="3.60.10.10">
    <property type="entry name" value="Endonuclease/exonuclease/phosphatase"/>
    <property type="match status" value="1"/>
</dbReference>
<organism evidence="5 6">
    <name type="scientific">Oldenlandia corymbosa var. corymbosa</name>
    <dbReference type="NCBI Taxonomy" id="529605"/>
    <lineage>
        <taxon>Eukaryota</taxon>
        <taxon>Viridiplantae</taxon>
        <taxon>Streptophyta</taxon>
        <taxon>Embryophyta</taxon>
        <taxon>Tracheophyta</taxon>
        <taxon>Spermatophyta</taxon>
        <taxon>Magnoliopsida</taxon>
        <taxon>eudicotyledons</taxon>
        <taxon>Gunneridae</taxon>
        <taxon>Pentapetalae</taxon>
        <taxon>asterids</taxon>
        <taxon>lamiids</taxon>
        <taxon>Gentianales</taxon>
        <taxon>Rubiaceae</taxon>
        <taxon>Rubioideae</taxon>
        <taxon>Spermacoceae</taxon>
        <taxon>Hedyotis-Oldenlandia complex</taxon>
        <taxon>Oldenlandia</taxon>
    </lineage>
</organism>